<dbReference type="EMBL" id="JAIZAY010000019">
    <property type="protein sequence ID" value="KAJ8023472.1"/>
    <property type="molecule type" value="Genomic_DNA"/>
</dbReference>
<feature type="transmembrane region" description="Helical" evidence="7">
    <location>
        <begin position="78"/>
        <end position="102"/>
    </location>
</feature>
<keyword evidence="3 7" id="KW-0812">Transmembrane</keyword>
<dbReference type="CDD" id="cd03127">
    <property type="entry name" value="tetraspanin_LEL"/>
    <property type="match status" value="1"/>
</dbReference>
<sequence length="231" mass="25696">MAVKEILMFSLNLIIMAVGILLIVCGVFIITSEIQQLVTDISTFFHIIGIVFFAIGSILCLLALTGCCGVAIKHNYILTAYIAIMSFILLIEVTAFITFYILQTRRQKEAIAEIKDSMQLYHTDFGVEAKWDFIQNTSKCCGIDGPSDWMTNGNFDDNRVPESCCEEGVNSCMVQSAYTMGCFRKLGYFTQLEFTLSGVIAGILFLTEILGMVVAYWVAASPRPANWDKPL</sequence>
<keyword evidence="5 7" id="KW-0472">Membrane</keyword>
<dbReference type="Pfam" id="PF00335">
    <property type="entry name" value="Tetraspanin"/>
    <property type="match status" value="1"/>
</dbReference>
<protein>
    <recommendedName>
        <fullName evidence="7">Tetraspanin</fullName>
    </recommendedName>
</protein>
<evidence type="ECO:0000256" key="1">
    <source>
        <dbReference type="ARBA" id="ARBA00004141"/>
    </source>
</evidence>
<keyword evidence="9" id="KW-1185">Reference proteome</keyword>
<feature type="transmembrane region" description="Helical" evidence="7">
    <location>
        <begin position="194"/>
        <end position="219"/>
    </location>
</feature>
<dbReference type="InterPro" id="IPR018499">
    <property type="entry name" value="Tetraspanin/Peripherin"/>
</dbReference>
<evidence type="ECO:0000256" key="5">
    <source>
        <dbReference type="ARBA" id="ARBA00023136"/>
    </source>
</evidence>
<dbReference type="InterPro" id="IPR000301">
    <property type="entry name" value="Tetraspanin_animals"/>
</dbReference>
<feature type="disulfide bond" evidence="6">
    <location>
        <begin position="140"/>
        <end position="182"/>
    </location>
</feature>
<accession>A0A9Q0YNJ2</accession>
<dbReference type="PANTHER" id="PTHR19282:SF456">
    <property type="entry name" value="CD63 MOLECULE"/>
    <property type="match status" value="1"/>
</dbReference>
<reference evidence="8" key="1">
    <citation type="submission" date="2021-10" db="EMBL/GenBank/DDBJ databases">
        <title>Tropical sea cucumber genome reveals ecological adaptation and Cuvierian tubules defense mechanism.</title>
        <authorList>
            <person name="Chen T."/>
        </authorList>
    </citation>
    <scope>NUCLEOTIDE SEQUENCE</scope>
    <source>
        <strain evidence="8">Nanhai2018</strain>
        <tissue evidence="8">Muscle</tissue>
    </source>
</reference>
<dbReference type="GO" id="GO:0005886">
    <property type="term" value="C:plasma membrane"/>
    <property type="evidence" value="ECO:0007669"/>
    <property type="project" value="TreeGrafter"/>
</dbReference>
<evidence type="ECO:0000256" key="6">
    <source>
        <dbReference type="PIRSR" id="PIRSR002419-1"/>
    </source>
</evidence>
<dbReference type="PANTHER" id="PTHR19282">
    <property type="entry name" value="TETRASPANIN"/>
    <property type="match status" value="1"/>
</dbReference>
<dbReference type="AlphaFoldDB" id="A0A9Q0YNJ2"/>
<gene>
    <name evidence="8" type="ORF">HOLleu_35927</name>
</gene>
<feature type="transmembrane region" description="Helical" evidence="7">
    <location>
        <begin position="6"/>
        <end position="31"/>
    </location>
</feature>
<dbReference type="PIRSF" id="PIRSF002419">
    <property type="entry name" value="Tetraspanin"/>
    <property type="match status" value="1"/>
</dbReference>
<dbReference type="PRINTS" id="PR00259">
    <property type="entry name" value="TMFOUR"/>
</dbReference>
<dbReference type="SUPFAM" id="SSF48652">
    <property type="entry name" value="Tetraspanin"/>
    <property type="match status" value="1"/>
</dbReference>
<evidence type="ECO:0000256" key="3">
    <source>
        <dbReference type="ARBA" id="ARBA00022692"/>
    </source>
</evidence>
<proteinExistence type="inferred from homology"/>
<keyword evidence="4 7" id="KW-1133">Transmembrane helix</keyword>
<dbReference type="Gene3D" id="1.10.1450.10">
    <property type="entry name" value="Tetraspanin"/>
    <property type="match status" value="1"/>
</dbReference>
<dbReference type="OrthoDB" id="10033535at2759"/>
<name>A0A9Q0YNJ2_HOLLE</name>
<evidence type="ECO:0000256" key="7">
    <source>
        <dbReference type="RuleBase" id="RU361218"/>
    </source>
</evidence>
<evidence type="ECO:0000256" key="2">
    <source>
        <dbReference type="ARBA" id="ARBA00006840"/>
    </source>
</evidence>
<feature type="disulfide bond" evidence="6">
    <location>
        <begin position="141"/>
        <end position="165"/>
    </location>
</feature>
<evidence type="ECO:0000313" key="9">
    <source>
        <dbReference type="Proteomes" id="UP001152320"/>
    </source>
</evidence>
<evidence type="ECO:0000256" key="4">
    <source>
        <dbReference type="ARBA" id="ARBA00022989"/>
    </source>
</evidence>
<comment type="similarity">
    <text evidence="2 7">Belongs to the tetraspanin (TM4SF) family.</text>
</comment>
<organism evidence="8 9">
    <name type="scientific">Holothuria leucospilota</name>
    <name type="common">Black long sea cucumber</name>
    <name type="synonym">Mertensiothuria leucospilota</name>
    <dbReference type="NCBI Taxonomy" id="206669"/>
    <lineage>
        <taxon>Eukaryota</taxon>
        <taxon>Metazoa</taxon>
        <taxon>Echinodermata</taxon>
        <taxon>Eleutherozoa</taxon>
        <taxon>Echinozoa</taxon>
        <taxon>Holothuroidea</taxon>
        <taxon>Aspidochirotacea</taxon>
        <taxon>Aspidochirotida</taxon>
        <taxon>Holothuriidae</taxon>
        <taxon>Holothuria</taxon>
    </lineage>
</organism>
<comment type="caution">
    <text evidence="8">The sequence shown here is derived from an EMBL/GenBank/DDBJ whole genome shotgun (WGS) entry which is preliminary data.</text>
</comment>
<comment type="subcellular location">
    <subcellularLocation>
        <location evidence="1 7">Membrane</location>
        <topology evidence="1 7">Multi-pass membrane protein</topology>
    </subcellularLocation>
</comment>
<dbReference type="Proteomes" id="UP001152320">
    <property type="component" value="Chromosome 19"/>
</dbReference>
<evidence type="ECO:0000313" key="8">
    <source>
        <dbReference type="EMBL" id="KAJ8023472.1"/>
    </source>
</evidence>
<dbReference type="InterPro" id="IPR008952">
    <property type="entry name" value="Tetraspanin_EC2_sf"/>
</dbReference>
<keyword evidence="6" id="KW-1015">Disulfide bond</keyword>
<feature type="transmembrane region" description="Helical" evidence="7">
    <location>
        <begin position="43"/>
        <end position="72"/>
    </location>
</feature>